<dbReference type="AlphaFoldDB" id="A0AAV8W3D4"/>
<keyword evidence="4" id="KW-0378">Hydrolase</keyword>
<dbReference type="CDD" id="cd16029">
    <property type="entry name" value="4-S"/>
    <property type="match status" value="1"/>
</dbReference>
<feature type="chain" id="PRO_5043956236" description="Sulfatase N-terminal domain-containing protein" evidence="7">
    <location>
        <begin position="24"/>
        <end position="601"/>
    </location>
</feature>
<accession>A0AAV8W3D4</accession>
<dbReference type="InterPro" id="IPR024607">
    <property type="entry name" value="Sulfatase_CS"/>
</dbReference>
<sequence>MTVIERVLCILVLIPVPSTIAGGASDKPHIVIILADDIKRKNYLQDFFISKGWNDFGFHGSNQIPTPNIDALGYNGVILDKYYTQQTCSPSRAALLTGNYPIRSGLQGTPLQAGENRYIPQDMAILPERLKELGYRTHMVGKWHLGFAYEKVTPTGRGFDSHFGYWNGYIGYFDYTITSPTLPDNVTRFTGFDLHQNLSPQWQYVGRYATELFSNKSLEIIDKHNVEEPLFLMVTHLAAHTGKDGIELGVPDITKTNRDYKYIALEQRRRYADIVNIMDDTVGQIVDRLAQKKMLENSIILFFSDNGAQSVGLFQNYGSSWPFRGLKFTLFEGGIRGSAVIYSPLLKKRGYINRHLIHISDWLPTLYHAAGGDVGKLGKIDGINQWDVISKNVTTKRTEILLNIDERENQSGILGYEGRYKLVNGTYQNGIYDQYYGEDGRGGENPPYNVQLILNSLTNRAIQTVPDQSPLFPEDVYSTRRLLDVSWCRDKNFTPNFVCTGFCLFDIYSDPCETTNIVSNNENREVFQSLRARLGEFYKEIVPQTNQQIDPKSDPKRFNNTWWTWLDEKPKRPVTGFFTRLRVMICSRLITFYIVRMFGIC</sequence>
<reference evidence="9 10" key="1">
    <citation type="journal article" date="2023" name="Insect Mol. Biol.">
        <title>Genome sequencing provides insights into the evolution of gene families encoding plant cell wall-degrading enzymes in longhorned beetles.</title>
        <authorList>
            <person name="Shin N.R."/>
            <person name="Okamura Y."/>
            <person name="Kirsch R."/>
            <person name="Pauchet Y."/>
        </authorList>
    </citation>
    <scope>NUCLEOTIDE SEQUENCE [LARGE SCALE GENOMIC DNA]</scope>
    <source>
        <strain evidence="9">EAD_L_NR</strain>
    </source>
</reference>
<dbReference type="PROSITE" id="PS00149">
    <property type="entry name" value="SULFATASE_2"/>
    <property type="match status" value="1"/>
</dbReference>
<name>A0AAV8W3D4_9CUCU</name>
<dbReference type="InterPro" id="IPR047115">
    <property type="entry name" value="ARSB"/>
</dbReference>
<dbReference type="GO" id="GO:0008484">
    <property type="term" value="F:sulfuric ester hydrolase activity"/>
    <property type="evidence" value="ECO:0007669"/>
    <property type="project" value="InterPro"/>
</dbReference>
<dbReference type="Proteomes" id="UP001159042">
    <property type="component" value="Unassembled WGS sequence"/>
</dbReference>
<protein>
    <recommendedName>
        <fullName evidence="8">Sulfatase N-terminal domain-containing protein</fullName>
    </recommendedName>
</protein>
<comment type="similarity">
    <text evidence="2">Belongs to the sulfatase family.</text>
</comment>
<evidence type="ECO:0000256" key="5">
    <source>
        <dbReference type="ARBA" id="ARBA00022837"/>
    </source>
</evidence>
<evidence type="ECO:0000256" key="3">
    <source>
        <dbReference type="ARBA" id="ARBA00022723"/>
    </source>
</evidence>
<evidence type="ECO:0000256" key="4">
    <source>
        <dbReference type="ARBA" id="ARBA00022801"/>
    </source>
</evidence>
<comment type="caution">
    <text evidence="9">The sequence shown here is derived from an EMBL/GenBank/DDBJ whole genome shotgun (WGS) entry which is preliminary data.</text>
</comment>
<organism evidence="9 10">
    <name type="scientific">Exocentrus adspersus</name>
    <dbReference type="NCBI Taxonomy" id="1586481"/>
    <lineage>
        <taxon>Eukaryota</taxon>
        <taxon>Metazoa</taxon>
        <taxon>Ecdysozoa</taxon>
        <taxon>Arthropoda</taxon>
        <taxon>Hexapoda</taxon>
        <taxon>Insecta</taxon>
        <taxon>Pterygota</taxon>
        <taxon>Neoptera</taxon>
        <taxon>Endopterygota</taxon>
        <taxon>Coleoptera</taxon>
        <taxon>Polyphaga</taxon>
        <taxon>Cucujiformia</taxon>
        <taxon>Chrysomeloidea</taxon>
        <taxon>Cerambycidae</taxon>
        <taxon>Lamiinae</taxon>
        <taxon>Acanthocinini</taxon>
        <taxon>Exocentrus</taxon>
    </lineage>
</organism>
<dbReference type="InterPro" id="IPR000917">
    <property type="entry name" value="Sulfatase_N"/>
</dbReference>
<dbReference type="InterPro" id="IPR017850">
    <property type="entry name" value="Alkaline_phosphatase_core_sf"/>
</dbReference>
<keyword evidence="5" id="KW-0106">Calcium</keyword>
<proteinExistence type="inferred from homology"/>
<dbReference type="PANTHER" id="PTHR10342:SF273">
    <property type="entry name" value="RE14504P"/>
    <property type="match status" value="1"/>
</dbReference>
<keyword evidence="6" id="KW-0325">Glycoprotein</keyword>
<comment type="cofactor">
    <cofactor evidence="1">
        <name>Ca(2+)</name>
        <dbReference type="ChEBI" id="CHEBI:29108"/>
    </cofactor>
</comment>
<dbReference type="EMBL" id="JANEYG010000011">
    <property type="protein sequence ID" value="KAJ8921136.1"/>
    <property type="molecule type" value="Genomic_DNA"/>
</dbReference>
<dbReference type="Pfam" id="PF00884">
    <property type="entry name" value="Sulfatase"/>
    <property type="match status" value="1"/>
</dbReference>
<dbReference type="Gene3D" id="3.40.720.10">
    <property type="entry name" value="Alkaline Phosphatase, subunit A"/>
    <property type="match status" value="1"/>
</dbReference>
<dbReference type="SUPFAM" id="SSF53649">
    <property type="entry name" value="Alkaline phosphatase-like"/>
    <property type="match status" value="1"/>
</dbReference>
<keyword evidence="3" id="KW-0479">Metal-binding</keyword>
<keyword evidence="10" id="KW-1185">Reference proteome</keyword>
<evidence type="ECO:0000313" key="10">
    <source>
        <dbReference type="Proteomes" id="UP001159042"/>
    </source>
</evidence>
<dbReference type="Gene3D" id="3.30.1120.10">
    <property type="match status" value="1"/>
</dbReference>
<gene>
    <name evidence="9" type="ORF">NQ315_013607</name>
</gene>
<dbReference type="PANTHER" id="PTHR10342">
    <property type="entry name" value="ARYLSULFATASE"/>
    <property type="match status" value="1"/>
</dbReference>
<dbReference type="GO" id="GO:0046872">
    <property type="term" value="F:metal ion binding"/>
    <property type="evidence" value="ECO:0007669"/>
    <property type="project" value="UniProtKB-KW"/>
</dbReference>
<evidence type="ECO:0000259" key="8">
    <source>
        <dbReference type="Pfam" id="PF00884"/>
    </source>
</evidence>
<evidence type="ECO:0000313" key="9">
    <source>
        <dbReference type="EMBL" id="KAJ8921136.1"/>
    </source>
</evidence>
<feature type="domain" description="Sulfatase N-terminal" evidence="8">
    <location>
        <begin position="28"/>
        <end position="371"/>
    </location>
</feature>
<feature type="signal peptide" evidence="7">
    <location>
        <begin position="1"/>
        <end position="23"/>
    </location>
</feature>
<evidence type="ECO:0000256" key="6">
    <source>
        <dbReference type="ARBA" id="ARBA00023180"/>
    </source>
</evidence>
<evidence type="ECO:0000256" key="2">
    <source>
        <dbReference type="ARBA" id="ARBA00008779"/>
    </source>
</evidence>
<evidence type="ECO:0000256" key="7">
    <source>
        <dbReference type="SAM" id="SignalP"/>
    </source>
</evidence>
<evidence type="ECO:0000256" key="1">
    <source>
        <dbReference type="ARBA" id="ARBA00001913"/>
    </source>
</evidence>
<keyword evidence="7" id="KW-0732">Signal</keyword>